<evidence type="ECO:0000313" key="1">
    <source>
        <dbReference type="EMBL" id="MCM2536181.1"/>
    </source>
</evidence>
<accession>A0ABT0WIP0</accession>
<keyword evidence="2" id="KW-1185">Reference proteome</keyword>
<proteinExistence type="predicted"/>
<protein>
    <submittedName>
        <fullName evidence="1">Uncharacterized protein</fullName>
    </submittedName>
</protein>
<comment type="caution">
    <text evidence="1">The sequence shown here is derived from an EMBL/GenBank/DDBJ whole genome shotgun (WGS) entry which is preliminary data.</text>
</comment>
<organism evidence="1 2">
    <name type="scientific">Neobacillus pocheonensis</name>
    <dbReference type="NCBI Taxonomy" id="363869"/>
    <lineage>
        <taxon>Bacteria</taxon>
        <taxon>Bacillati</taxon>
        <taxon>Bacillota</taxon>
        <taxon>Bacilli</taxon>
        <taxon>Bacillales</taxon>
        <taxon>Bacillaceae</taxon>
        <taxon>Neobacillus</taxon>
    </lineage>
</organism>
<dbReference type="EMBL" id="JAMQCR010000004">
    <property type="protein sequence ID" value="MCM2536181.1"/>
    <property type="molecule type" value="Genomic_DNA"/>
</dbReference>
<sequence length="124" mass="14170">MMITLTSLDELKATREALDNLKKDYPNLFDKLLDMVNLTRAFQFKYQYMGCLIMGEDPGENTPNYVYGSVLRLYKKELQKLKDDLDSEVLKQFLTKFRGTGFAKISQLVLGMTPESLVGASSIR</sequence>
<dbReference type="Proteomes" id="UP001523262">
    <property type="component" value="Unassembled WGS sequence"/>
</dbReference>
<gene>
    <name evidence="1" type="ORF">NDK43_32795</name>
</gene>
<evidence type="ECO:0000313" key="2">
    <source>
        <dbReference type="Proteomes" id="UP001523262"/>
    </source>
</evidence>
<reference evidence="1 2" key="1">
    <citation type="submission" date="2022-06" db="EMBL/GenBank/DDBJ databases">
        <authorList>
            <person name="Jeon C.O."/>
        </authorList>
    </citation>
    <scope>NUCLEOTIDE SEQUENCE [LARGE SCALE GENOMIC DNA]</scope>
    <source>
        <strain evidence="1 2">KCTC 13943</strain>
    </source>
</reference>
<name>A0ABT0WIP0_9BACI</name>